<keyword evidence="11" id="KW-1185">Reference proteome</keyword>
<reference evidence="10 11" key="1">
    <citation type="journal article" date="2018" name="Mar. Genomics">
        <title>Complete genome sequence of Marinifilaceae bacterium strain SPP2, isolated from the Antarctic marine sediment.</title>
        <authorList>
            <person name="Watanabe M."/>
            <person name="Kojima H."/>
            <person name="Fukui M."/>
        </authorList>
    </citation>
    <scope>NUCLEOTIDE SEQUENCE [LARGE SCALE GENOMIC DNA]</scope>
    <source>
        <strain evidence="10 11">SPP2</strain>
    </source>
</reference>
<evidence type="ECO:0000256" key="4">
    <source>
        <dbReference type="ARBA" id="ARBA00023125"/>
    </source>
</evidence>
<evidence type="ECO:0000256" key="3">
    <source>
        <dbReference type="ARBA" id="ARBA00023015"/>
    </source>
</evidence>
<keyword evidence="4" id="KW-0238">DNA-binding</keyword>
<dbReference type="SMART" id="SM00347">
    <property type="entry name" value="HTH_MARR"/>
    <property type="match status" value="1"/>
</dbReference>
<evidence type="ECO:0000256" key="5">
    <source>
        <dbReference type="ARBA" id="ARBA00023163"/>
    </source>
</evidence>
<dbReference type="GO" id="GO:0005737">
    <property type="term" value="C:cytoplasm"/>
    <property type="evidence" value="ECO:0007669"/>
    <property type="project" value="UniProtKB-SubCell"/>
</dbReference>
<evidence type="ECO:0000256" key="7">
    <source>
        <dbReference type="ARBA" id="ARBA00047188"/>
    </source>
</evidence>
<dbReference type="OrthoDB" id="9806864at2"/>
<dbReference type="InterPro" id="IPR036388">
    <property type="entry name" value="WH-like_DNA-bd_sf"/>
</dbReference>
<sequence>MDNLANKEFDSLKLENQLCFTIYAASRLMTRQYQPYLDQLGITYPQYLVLLVLWEKDGIGVNEIGCKLYLNTNTLTPLLKRMEQLSFLQRNKCCNDERKVLIYLTEQGKNLKNKAKSIPLKMTDSLNCDMEKAICLKKQLEVLINKMLK</sequence>
<dbReference type="InterPro" id="IPR036390">
    <property type="entry name" value="WH_DNA-bd_sf"/>
</dbReference>
<feature type="domain" description="HTH marR-type" evidence="9">
    <location>
        <begin position="15"/>
        <end position="149"/>
    </location>
</feature>
<dbReference type="AlphaFoldDB" id="A0A1Y1CQ01"/>
<dbReference type="EMBL" id="AP018042">
    <property type="protein sequence ID" value="BAX82518.1"/>
    <property type="molecule type" value="Genomic_DNA"/>
</dbReference>
<evidence type="ECO:0000256" key="8">
    <source>
        <dbReference type="ARBA" id="ARBA00047207"/>
    </source>
</evidence>
<gene>
    <name evidence="10" type="ORF">ALGA_4227</name>
</gene>
<dbReference type="SUPFAM" id="SSF46785">
    <property type="entry name" value="Winged helix' DNA-binding domain"/>
    <property type="match status" value="1"/>
</dbReference>
<evidence type="ECO:0000256" key="1">
    <source>
        <dbReference type="ARBA" id="ARBA00004496"/>
    </source>
</evidence>
<protein>
    <recommendedName>
        <fullName evidence="7">HTH-type transcriptional regulator SarZ</fullName>
    </recommendedName>
    <alternativeName>
        <fullName evidence="8">Staphylococcal accessory regulator Z</fullName>
    </alternativeName>
</protein>
<proteinExistence type="inferred from homology"/>
<name>A0A1Y1CQ01_9BACT</name>
<evidence type="ECO:0000313" key="11">
    <source>
        <dbReference type="Proteomes" id="UP000218267"/>
    </source>
</evidence>
<reference evidence="11" key="2">
    <citation type="journal article" date="2020" name="Antonie Van Leeuwenhoek">
        <title>Labilibaculum antarcticum sp. nov., a novel facultative anaerobic, psychrotorelant bacterium isolated from marine sediment of Antarctica.</title>
        <authorList>
            <person name="Watanabe M."/>
            <person name="Kojima H."/>
            <person name="Fukui M."/>
        </authorList>
    </citation>
    <scope>NUCLEOTIDE SEQUENCE [LARGE SCALE GENOMIC DNA]</scope>
    <source>
        <strain evidence="11">SPP2</strain>
    </source>
</reference>
<dbReference type="Gene3D" id="1.10.10.10">
    <property type="entry name" value="Winged helix-like DNA-binding domain superfamily/Winged helix DNA-binding domain"/>
    <property type="match status" value="1"/>
</dbReference>
<dbReference type="RefSeq" id="WP_096432902.1">
    <property type="nucleotide sequence ID" value="NZ_AP018042.1"/>
</dbReference>
<dbReference type="FunFam" id="1.10.10.10:FF:000163">
    <property type="entry name" value="MarR family transcriptional regulator"/>
    <property type="match status" value="1"/>
</dbReference>
<organism evidence="10 11">
    <name type="scientific">Labilibaculum antarcticum</name>
    <dbReference type="NCBI Taxonomy" id="1717717"/>
    <lineage>
        <taxon>Bacteria</taxon>
        <taxon>Pseudomonadati</taxon>
        <taxon>Bacteroidota</taxon>
        <taxon>Bacteroidia</taxon>
        <taxon>Marinilabiliales</taxon>
        <taxon>Marinifilaceae</taxon>
        <taxon>Labilibaculum</taxon>
    </lineage>
</organism>
<comment type="subcellular location">
    <subcellularLocation>
        <location evidence="1">Cytoplasm</location>
    </subcellularLocation>
</comment>
<comment type="similarity">
    <text evidence="6">Belongs to the SarZ family.</text>
</comment>
<dbReference type="Proteomes" id="UP000218267">
    <property type="component" value="Chromosome"/>
</dbReference>
<keyword evidence="5" id="KW-0804">Transcription</keyword>
<dbReference type="GO" id="GO:0003700">
    <property type="term" value="F:DNA-binding transcription factor activity"/>
    <property type="evidence" value="ECO:0007669"/>
    <property type="project" value="InterPro"/>
</dbReference>
<dbReference type="PANTHER" id="PTHR42756:SF1">
    <property type="entry name" value="TRANSCRIPTIONAL REPRESSOR OF EMRAB OPERON"/>
    <property type="match status" value="1"/>
</dbReference>
<dbReference type="KEGG" id="mbas:ALGA_4227"/>
<dbReference type="GO" id="GO:0003677">
    <property type="term" value="F:DNA binding"/>
    <property type="evidence" value="ECO:0007669"/>
    <property type="project" value="UniProtKB-KW"/>
</dbReference>
<dbReference type="InterPro" id="IPR000835">
    <property type="entry name" value="HTH_MarR-typ"/>
</dbReference>
<dbReference type="PROSITE" id="PS50995">
    <property type="entry name" value="HTH_MARR_2"/>
    <property type="match status" value="1"/>
</dbReference>
<keyword evidence="3" id="KW-0805">Transcription regulation</keyword>
<accession>A0A1Y1CQ01</accession>
<evidence type="ECO:0000259" key="9">
    <source>
        <dbReference type="PROSITE" id="PS50995"/>
    </source>
</evidence>
<evidence type="ECO:0000256" key="6">
    <source>
        <dbReference type="ARBA" id="ARBA00046337"/>
    </source>
</evidence>
<evidence type="ECO:0000256" key="2">
    <source>
        <dbReference type="ARBA" id="ARBA00022490"/>
    </source>
</evidence>
<evidence type="ECO:0000313" key="10">
    <source>
        <dbReference type="EMBL" id="BAX82518.1"/>
    </source>
</evidence>
<dbReference type="PANTHER" id="PTHR42756">
    <property type="entry name" value="TRANSCRIPTIONAL REGULATOR, MARR"/>
    <property type="match status" value="1"/>
</dbReference>
<dbReference type="InterPro" id="IPR055166">
    <property type="entry name" value="Transc_reg_Sar_Rot_HTH"/>
</dbReference>
<dbReference type="Pfam" id="PF22381">
    <property type="entry name" value="Staph_reg_Sar_Rot"/>
    <property type="match status" value="1"/>
</dbReference>
<keyword evidence="2" id="KW-0963">Cytoplasm</keyword>